<proteinExistence type="predicted"/>
<dbReference type="RefSeq" id="WP_046991879.1">
    <property type="nucleotide sequence ID" value="NZ_JAIS01000085.1"/>
</dbReference>
<dbReference type="InterPro" id="IPR027417">
    <property type="entry name" value="P-loop_NTPase"/>
</dbReference>
<dbReference type="PANTHER" id="PTHR30121">
    <property type="entry name" value="UNCHARACTERIZED PROTEIN YJGR-RELATED"/>
    <property type="match status" value="1"/>
</dbReference>
<dbReference type="InterPro" id="IPR051162">
    <property type="entry name" value="T4SS_component"/>
</dbReference>
<dbReference type="Gene3D" id="3.40.50.300">
    <property type="entry name" value="P-loop containing nucleotide triphosphate hydrolases"/>
    <property type="match status" value="2"/>
</dbReference>
<dbReference type="EMBL" id="JAIS01000085">
    <property type="protein sequence ID" value="KLE00565.1"/>
    <property type="molecule type" value="Genomic_DNA"/>
</dbReference>
<evidence type="ECO:0000313" key="3">
    <source>
        <dbReference type="EMBL" id="KLE00565.1"/>
    </source>
</evidence>
<dbReference type="AlphaFoldDB" id="A0A837J5G0"/>
<name>A0A837J5G0_9BACT</name>
<evidence type="ECO:0000313" key="4">
    <source>
        <dbReference type="Proteomes" id="UP000035526"/>
    </source>
</evidence>
<feature type="coiled-coil region" evidence="1">
    <location>
        <begin position="755"/>
        <end position="789"/>
    </location>
</feature>
<dbReference type="PANTHER" id="PTHR30121:SF6">
    <property type="entry name" value="SLR6007 PROTEIN"/>
    <property type="match status" value="1"/>
</dbReference>
<feature type="domain" description="Helicase HerA central" evidence="2">
    <location>
        <begin position="28"/>
        <end position="224"/>
    </location>
</feature>
<dbReference type="Proteomes" id="UP000035526">
    <property type="component" value="Unassembled WGS sequence"/>
</dbReference>
<gene>
    <name evidence="3" type="ORF">AF76_07560</name>
</gene>
<dbReference type="Pfam" id="PF01935">
    <property type="entry name" value="DUF87"/>
    <property type="match status" value="1"/>
</dbReference>
<reference evidence="3 4" key="1">
    <citation type="submission" date="2014-01" db="EMBL/GenBank/DDBJ databases">
        <title>Development of a Comparative Genomic Fingerprinting Assay for High Resolution Genotyping of Arcobacter butzleri.</title>
        <authorList>
            <person name="Webb A.L."/>
            <person name="Inglis G.D."/>
            <person name="Kruczkiewicz P."/>
            <person name="Selinger L.B."/>
            <person name="Taboada E.N."/>
        </authorList>
    </citation>
    <scope>NUCLEOTIDE SEQUENCE [LARGE SCALE GENOMIC DNA]</scope>
    <source>
        <strain evidence="3 4">L351</strain>
    </source>
</reference>
<comment type="caution">
    <text evidence="3">The sequence shown here is derived from an EMBL/GenBank/DDBJ whole genome shotgun (WGS) entry which is preliminary data.</text>
</comment>
<organism evidence="3 4">
    <name type="scientific">Aliarcobacter butzleri L351</name>
    <dbReference type="NCBI Taxonomy" id="1447259"/>
    <lineage>
        <taxon>Bacteria</taxon>
        <taxon>Pseudomonadati</taxon>
        <taxon>Campylobacterota</taxon>
        <taxon>Epsilonproteobacteria</taxon>
        <taxon>Campylobacterales</taxon>
        <taxon>Arcobacteraceae</taxon>
        <taxon>Aliarcobacter</taxon>
    </lineage>
</organism>
<evidence type="ECO:0000256" key="1">
    <source>
        <dbReference type="SAM" id="Coils"/>
    </source>
</evidence>
<sequence length="825" mass="94464">MNSTFDYEKLKLFYIGKEKIDDNFVPLVYKNKDLLTHAAIIGMTGSGKTGLGISLLEEAAIDNIPSIIIDPKGDMTNLLLTFPSLQGSDFEPWIEEQDASNNGLSVKEFAQNTANLWKNGLERDFQNASRIEKFKNCADFTVYTPGSDAGVQISILSSFKAPNKEVIEDNDLLVSLVNSTVSSILSLIEEKSDTTSKESILISSIFMNYFKENKDLTLEELITLIVTPPFSKIGVFDLETFFAQSERLKLALKLNNIIANPSFKTWIEGETLDISNLLYDETGKAKVSIFSIAHLNDSQRMFFVTLLLNQMVAWMRRQEGTTSLKALLYMDEIFGYFPPNSNPPSKQPMLTLLKQARSFGIGIILSTQNPVDIDYKGLANIGTWFIGRLQTKQDKEKVIDGLSSANEGNLNKDEVMNLISNLEKRNFILKNINEDGIKIFETRWALSYLKGPISKDGIKKLMSEKKKENITTQKIENENQTTQINIEKGIPKPIITSNLTEKYLYSSQNSAYYLQPYLICSCDVHYIDAPKNIDFEEKISYKIYLDENMKNIDFEEKISYKIYLDENMKNIDFEEKISYKIYLDENMKNIDFEEKEELGNNSFEEKEKPNSFYYELPSFIQKEKDLKVIEKDFMDYIYRSSKLTLYKNEFLKITSKQTESLNDFKIRLQDRLNEKIDLEVEKLKVKFVKENDSIETKLSKLYEKLQKEEIQATSTTTDTIISIGTSLLGAFFGNSVINKTNIGKVATSAKGASKILKERNDVKQVENEILELQQQKEALKTLLENEIGKINLANQSSNFPIEEIFIKPKRSDIYNTKLALLWQEQ</sequence>
<accession>A0A837J5G0</accession>
<evidence type="ECO:0000259" key="2">
    <source>
        <dbReference type="Pfam" id="PF01935"/>
    </source>
</evidence>
<protein>
    <recommendedName>
        <fullName evidence="2">Helicase HerA central domain-containing protein</fullName>
    </recommendedName>
</protein>
<dbReference type="SUPFAM" id="SSF52540">
    <property type="entry name" value="P-loop containing nucleoside triphosphate hydrolases"/>
    <property type="match status" value="1"/>
</dbReference>
<dbReference type="InterPro" id="IPR002789">
    <property type="entry name" value="HerA_central"/>
</dbReference>
<keyword evidence="1" id="KW-0175">Coiled coil</keyword>